<comment type="caution">
    <text evidence="8">The sequence shown here is derived from an EMBL/GenBank/DDBJ whole genome shotgun (WGS) entry which is preliminary data.</text>
</comment>
<comment type="function">
    <text evidence="6">Quinone reductase that provides resistance to thiol-specific stress caused by electrophilic quinones.</text>
</comment>
<evidence type="ECO:0000256" key="5">
    <source>
        <dbReference type="ARBA" id="ARBA00048542"/>
    </source>
</evidence>
<keyword evidence="2 6" id="KW-0288">FMN</keyword>
<dbReference type="GO" id="GO:0016655">
    <property type="term" value="F:oxidoreductase activity, acting on NAD(P)H, quinone or similar compound as acceptor"/>
    <property type="evidence" value="ECO:0007669"/>
    <property type="project" value="InterPro"/>
</dbReference>
<keyword evidence="3 6" id="KW-0560">Oxidoreductase</keyword>
<comment type="caution">
    <text evidence="6">Lacks conserved residue(s) required for the propagation of feature annotation.</text>
</comment>
<dbReference type="GO" id="GO:0010181">
    <property type="term" value="F:FMN binding"/>
    <property type="evidence" value="ECO:0007669"/>
    <property type="project" value="UniProtKB-UniRule"/>
</dbReference>
<comment type="subunit">
    <text evidence="6">Homodimer.</text>
</comment>
<dbReference type="InterPro" id="IPR029039">
    <property type="entry name" value="Flavoprotein-like_sf"/>
</dbReference>
<dbReference type="EC" id="1.6.5.-" evidence="6"/>
<organism evidence="8 9">
    <name type="scientific">Tunturiibacter empetritectus</name>
    <dbReference type="NCBI Taxonomy" id="3069691"/>
    <lineage>
        <taxon>Bacteria</taxon>
        <taxon>Pseudomonadati</taxon>
        <taxon>Acidobacteriota</taxon>
        <taxon>Terriglobia</taxon>
        <taxon>Terriglobales</taxon>
        <taxon>Acidobacteriaceae</taxon>
        <taxon>Tunturiibacter</taxon>
    </lineage>
</organism>
<dbReference type="InterPro" id="IPR023048">
    <property type="entry name" value="NADH:quinone_OxRdtase_FMN_depd"/>
</dbReference>
<feature type="binding site" evidence="6">
    <location>
        <begin position="16"/>
        <end position="18"/>
    </location>
    <ligand>
        <name>FMN</name>
        <dbReference type="ChEBI" id="CHEBI:58210"/>
    </ligand>
</feature>
<comment type="catalytic activity">
    <reaction evidence="5">
        <text>N,N-dimethyl-1,4-phenylenediamine + anthranilate + 2 NAD(+) = 2-(4-dimethylaminophenyl)diazenylbenzoate + 2 NADH + 2 H(+)</text>
        <dbReference type="Rhea" id="RHEA:55872"/>
        <dbReference type="ChEBI" id="CHEBI:15378"/>
        <dbReference type="ChEBI" id="CHEBI:15783"/>
        <dbReference type="ChEBI" id="CHEBI:16567"/>
        <dbReference type="ChEBI" id="CHEBI:57540"/>
        <dbReference type="ChEBI" id="CHEBI:57945"/>
        <dbReference type="ChEBI" id="CHEBI:71579"/>
        <dbReference type="EC" id="1.7.1.17"/>
    </reaction>
    <physiologicalReaction direction="right-to-left" evidence="5">
        <dbReference type="Rhea" id="RHEA:55874"/>
    </physiologicalReaction>
</comment>
<proteinExistence type="inferred from homology"/>
<reference evidence="8" key="1">
    <citation type="submission" date="2020-08" db="EMBL/GenBank/DDBJ databases">
        <title>Genomic Encyclopedia of Type Strains, Phase IV (KMG-V): Genome sequencing to study the core and pangenomes of soil and plant-associated prokaryotes.</title>
        <authorList>
            <person name="Whitman W."/>
        </authorList>
    </citation>
    <scope>NUCLEOTIDE SEQUENCE [LARGE SCALE GENOMIC DNA]</scope>
    <source>
        <strain evidence="8">M8UP27</strain>
    </source>
</reference>
<comment type="cofactor">
    <cofactor evidence="6">
        <name>FMN</name>
        <dbReference type="ChEBI" id="CHEBI:58210"/>
    </cofactor>
    <text evidence="6">Binds 1 FMN per subunit.</text>
</comment>
<dbReference type="EMBL" id="JACHDY010000005">
    <property type="protein sequence ID" value="MBB5318507.1"/>
    <property type="molecule type" value="Genomic_DNA"/>
</dbReference>
<sequence length="208" mass="22398">MATLLKIDVSPRGDSSISRQLGSRFATEWQSNHVGGEIVTRDLATTKIPYVDLPWIAGAFSAPDQHTAEHKAALKISDELIGELLSADEVLITTPMYNFSTPAILKAWIDHIVRLNKTFSFGPEGLKGLAAGKKVTIIIASGSEYTAGSPLESYNIEGPYFRVIFGFIGITDLTIVHAGGTNKVAQGEVTAPVFVEKFIHEVDLAAAK</sequence>
<accession>A0A7W8MSM3</accession>
<comment type="similarity">
    <text evidence="6">Belongs to the azoreductase type 1 family.</text>
</comment>
<dbReference type="HAMAP" id="MF_01216">
    <property type="entry name" value="Azoreductase_type1"/>
    <property type="match status" value="1"/>
</dbReference>
<keyword evidence="9" id="KW-1185">Reference proteome</keyword>
<evidence type="ECO:0000256" key="6">
    <source>
        <dbReference type="HAMAP-Rule" id="MF_01216"/>
    </source>
</evidence>
<gene>
    <name evidence="6" type="primary">azoR</name>
    <name evidence="8" type="ORF">HDF09_003206</name>
</gene>
<evidence type="ECO:0000256" key="1">
    <source>
        <dbReference type="ARBA" id="ARBA00022630"/>
    </source>
</evidence>
<feature type="binding site" evidence="6">
    <location>
        <position position="10"/>
    </location>
    <ligand>
        <name>FMN</name>
        <dbReference type="ChEBI" id="CHEBI:58210"/>
    </ligand>
</feature>
<protein>
    <recommendedName>
        <fullName evidence="6">FMN dependent NADH:quinone oxidoreductase</fullName>
        <ecNumber evidence="6">1.6.5.-</ecNumber>
    </recommendedName>
    <alternativeName>
        <fullName evidence="6">Azo-dye reductase</fullName>
    </alternativeName>
    <alternativeName>
        <fullName evidence="6">FMN-dependent NADH-azo compound oxidoreductase</fullName>
    </alternativeName>
    <alternativeName>
        <fullName evidence="6">FMN-dependent NADH-azoreductase</fullName>
        <ecNumber evidence="6">1.7.1.17</ecNumber>
    </alternativeName>
</protein>
<dbReference type="InterPro" id="IPR003680">
    <property type="entry name" value="Flavodoxin_fold"/>
</dbReference>
<dbReference type="InterPro" id="IPR050104">
    <property type="entry name" value="FMN-dep_NADH:Q_OxRdtase_AzoR1"/>
</dbReference>
<evidence type="ECO:0000256" key="4">
    <source>
        <dbReference type="ARBA" id="ARBA00023027"/>
    </source>
</evidence>
<evidence type="ECO:0000256" key="3">
    <source>
        <dbReference type="ARBA" id="ARBA00023002"/>
    </source>
</evidence>
<comment type="catalytic activity">
    <reaction evidence="6">
        <text>2 a quinone + NADH + H(+) = 2 a 1,4-benzosemiquinone + NAD(+)</text>
        <dbReference type="Rhea" id="RHEA:65952"/>
        <dbReference type="ChEBI" id="CHEBI:15378"/>
        <dbReference type="ChEBI" id="CHEBI:57540"/>
        <dbReference type="ChEBI" id="CHEBI:57945"/>
        <dbReference type="ChEBI" id="CHEBI:132124"/>
        <dbReference type="ChEBI" id="CHEBI:134225"/>
    </reaction>
</comment>
<evidence type="ECO:0000313" key="8">
    <source>
        <dbReference type="EMBL" id="MBB5318507.1"/>
    </source>
</evidence>
<name>A0A7W8MSM3_9BACT</name>
<feature type="domain" description="Flavodoxin-like fold" evidence="7">
    <location>
        <begin position="3"/>
        <end position="186"/>
    </location>
</feature>
<dbReference type="PANTHER" id="PTHR43741">
    <property type="entry name" value="FMN-DEPENDENT NADH-AZOREDUCTASE 1"/>
    <property type="match status" value="1"/>
</dbReference>
<feature type="binding site" evidence="6">
    <location>
        <begin position="96"/>
        <end position="99"/>
    </location>
    <ligand>
        <name>FMN</name>
        <dbReference type="ChEBI" id="CHEBI:58210"/>
    </ligand>
</feature>
<comment type="function">
    <text evidence="6">Also exhibits azoreductase activity. Catalyzes the reductive cleavage of the azo bond in aromatic azo compounds to the corresponding amines.</text>
</comment>
<evidence type="ECO:0000256" key="2">
    <source>
        <dbReference type="ARBA" id="ARBA00022643"/>
    </source>
</evidence>
<dbReference type="PANTHER" id="PTHR43741:SF4">
    <property type="entry name" value="FMN-DEPENDENT NADH:QUINONE OXIDOREDUCTASE"/>
    <property type="match status" value="1"/>
</dbReference>
<dbReference type="SUPFAM" id="SSF52218">
    <property type="entry name" value="Flavoproteins"/>
    <property type="match status" value="1"/>
</dbReference>
<dbReference type="EC" id="1.7.1.17" evidence="6"/>
<dbReference type="GO" id="GO:0016652">
    <property type="term" value="F:oxidoreductase activity, acting on NAD(P)H as acceptor"/>
    <property type="evidence" value="ECO:0007669"/>
    <property type="project" value="UniProtKB-UniRule"/>
</dbReference>
<dbReference type="Gene3D" id="3.40.50.360">
    <property type="match status" value="1"/>
</dbReference>
<keyword evidence="4 6" id="KW-0520">NAD</keyword>
<dbReference type="GO" id="GO:0009055">
    <property type="term" value="F:electron transfer activity"/>
    <property type="evidence" value="ECO:0007669"/>
    <property type="project" value="UniProtKB-UniRule"/>
</dbReference>
<dbReference type="Proteomes" id="UP000568106">
    <property type="component" value="Unassembled WGS sequence"/>
</dbReference>
<evidence type="ECO:0000259" key="7">
    <source>
        <dbReference type="Pfam" id="PF02525"/>
    </source>
</evidence>
<keyword evidence="1 6" id="KW-0285">Flavoprotein</keyword>
<evidence type="ECO:0000313" key="9">
    <source>
        <dbReference type="Proteomes" id="UP000568106"/>
    </source>
</evidence>
<dbReference type="Pfam" id="PF02525">
    <property type="entry name" value="Flavodoxin_2"/>
    <property type="match status" value="1"/>
</dbReference>
<dbReference type="AlphaFoldDB" id="A0A7W8MSM3"/>